<keyword evidence="3" id="KW-1185">Reference proteome</keyword>
<dbReference type="PROSITE" id="PS50097">
    <property type="entry name" value="BTB"/>
    <property type="match status" value="1"/>
</dbReference>
<dbReference type="AlphaFoldDB" id="A0AAV5UZ40"/>
<protein>
    <recommendedName>
        <fullName evidence="1">BTB domain-containing protein</fullName>
    </recommendedName>
</protein>
<evidence type="ECO:0000313" key="2">
    <source>
        <dbReference type="EMBL" id="GMT11019.1"/>
    </source>
</evidence>
<accession>A0AAV5UZ40</accession>
<evidence type="ECO:0000313" key="3">
    <source>
        <dbReference type="Proteomes" id="UP001432322"/>
    </source>
</evidence>
<dbReference type="InterPro" id="IPR011333">
    <property type="entry name" value="SKP1/BTB/POZ_sf"/>
</dbReference>
<gene>
    <name evidence="2" type="ORF">PFISCL1PPCAC_2316</name>
</gene>
<dbReference type="InterPro" id="IPR000210">
    <property type="entry name" value="BTB/POZ_dom"/>
</dbReference>
<feature type="non-terminal residue" evidence="2">
    <location>
        <position position="1"/>
    </location>
</feature>
<sequence length="436" mass="50768">SNIGVGPSRDRFLHCILRFQSMLERPTPSCSHAPCLVISSQLTKLLIRQNDVKWTMLHSSDWRSLIFAPVSSKGFDRCVSVDIEVVLSSRSRTVMSISLNFAFESLESEVDFMNTKRFRVRIDAFFSSIFNENEHLCYSIDNRKLCSEDETKKSTFYMDISLNQRCFRRRTSILSEIHSDFLLVNNCEIPVSREILSLQSDFFLNLFFGDFREKNLALKEIKQVSEVKFRLFIKKLHQHSVTFLSVSMALTILNYSDRFMVVGLKERAMEYLMSQSVPSDVIEEVILVADKVYKADALLRTLILTNRVKSKSVEMQQKHACEKKEREDRDLLLSTWIQSHPSLFGFVIKCHKKSYQNGPVTTKAFFVSSTTSNRYSNYVKIHHLWDHISADYKNMTIDGRDYRRTRPPLICFPTNSFTDRRHYVEIKSPITVINAF</sequence>
<dbReference type="Gene3D" id="3.30.710.10">
    <property type="entry name" value="Potassium Channel Kv1.1, Chain A"/>
    <property type="match status" value="1"/>
</dbReference>
<proteinExistence type="predicted"/>
<dbReference type="PANTHER" id="PTHR22744">
    <property type="entry name" value="HELIX LOOP HELIX PROTEIN 21-RELATED"/>
    <property type="match status" value="1"/>
</dbReference>
<organism evidence="2 3">
    <name type="scientific">Pristionchus fissidentatus</name>
    <dbReference type="NCBI Taxonomy" id="1538716"/>
    <lineage>
        <taxon>Eukaryota</taxon>
        <taxon>Metazoa</taxon>
        <taxon>Ecdysozoa</taxon>
        <taxon>Nematoda</taxon>
        <taxon>Chromadorea</taxon>
        <taxon>Rhabditida</taxon>
        <taxon>Rhabditina</taxon>
        <taxon>Diplogasteromorpha</taxon>
        <taxon>Diplogasteroidea</taxon>
        <taxon>Neodiplogasteridae</taxon>
        <taxon>Pristionchus</taxon>
    </lineage>
</organism>
<dbReference type="EMBL" id="BTSY01000001">
    <property type="protein sequence ID" value="GMT11019.1"/>
    <property type="molecule type" value="Genomic_DNA"/>
</dbReference>
<evidence type="ECO:0000259" key="1">
    <source>
        <dbReference type="PROSITE" id="PS50097"/>
    </source>
</evidence>
<name>A0AAV5UZ40_9BILA</name>
<dbReference type="SUPFAM" id="SSF54695">
    <property type="entry name" value="POZ domain"/>
    <property type="match status" value="1"/>
</dbReference>
<dbReference type="Proteomes" id="UP001432322">
    <property type="component" value="Unassembled WGS sequence"/>
</dbReference>
<dbReference type="PANTHER" id="PTHR22744:SF14">
    <property type="entry name" value="BTB DOMAIN-CONTAINING PROTEIN-RELATED"/>
    <property type="match status" value="1"/>
</dbReference>
<feature type="domain" description="BTB" evidence="1">
    <location>
        <begin position="178"/>
        <end position="245"/>
    </location>
</feature>
<dbReference type="Pfam" id="PF00651">
    <property type="entry name" value="BTB"/>
    <property type="match status" value="1"/>
</dbReference>
<reference evidence="2" key="1">
    <citation type="submission" date="2023-10" db="EMBL/GenBank/DDBJ databases">
        <title>Genome assembly of Pristionchus species.</title>
        <authorList>
            <person name="Yoshida K."/>
            <person name="Sommer R.J."/>
        </authorList>
    </citation>
    <scope>NUCLEOTIDE SEQUENCE</scope>
    <source>
        <strain evidence="2">RS5133</strain>
    </source>
</reference>
<comment type="caution">
    <text evidence="2">The sequence shown here is derived from an EMBL/GenBank/DDBJ whole genome shotgun (WGS) entry which is preliminary data.</text>
</comment>